<evidence type="ECO:0000313" key="1">
    <source>
        <dbReference type="EMBL" id="KAJ8656740.1"/>
    </source>
</evidence>
<comment type="caution">
    <text evidence="1">The sequence shown here is derived from an EMBL/GenBank/DDBJ whole genome shotgun (WGS) entry which is preliminary data.</text>
</comment>
<organism evidence="1 2">
    <name type="scientific">Lichtheimia ornata</name>
    <dbReference type="NCBI Taxonomy" id="688661"/>
    <lineage>
        <taxon>Eukaryota</taxon>
        <taxon>Fungi</taxon>
        <taxon>Fungi incertae sedis</taxon>
        <taxon>Mucoromycota</taxon>
        <taxon>Mucoromycotina</taxon>
        <taxon>Mucoromycetes</taxon>
        <taxon>Mucorales</taxon>
        <taxon>Lichtheimiaceae</taxon>
        <taxon>Lichtheimia</taxon>
    </lineage>
</organism>
<keyword evidence="2" id="KW-1185">Reference proteome</keyword>
<name>A0AAD7V0S3_9FUNG</name>
<reference evidence="1 2" key="1">
    <citation type="submission" date="2023-03" db="EMBL/GenBank/DDBJ databases">
        <title>Genome sequence of Lichtheimia ornata CBS 291.66.</title>
        <authorList>
            <person name="Mohabir J.T."/>
            <person name="Shea T.P."/>
            <person name="Kurbessoian T."/>
            <person name="Berby B."/>
            <person name="Fontaine J."/>
            <person name="Livny J."/>
            <person name="Gnirke A."/>
            <person name="Stajich J.E."/>
            <person name="Cuomo C.A."/>
        </authorList>
    </citation>
    <scope>NUCLEOTIDE SEQUENCE [LARGE SCALE GENOMIC DNA]</scope>
    <source>
        <strain evidence="1">CBS 291.66</strain>
    </source>
</reference>
<sequence>MTSVEKRKNAKLLDDFLAGWLEQPGNYARFARANGRDGRERRGDIGDEIYKAYRETGGTQHNRTVKARIWKLAQQFRKAHDLACNGATREEVRKACRYYYQLVEHIGEDSNVPIYYQYPGRPGSTEIERDDPQKKPLTDAMKQQLNDDHCQDMMKMVDEMALRQRQQHEQVMHLLDQRQELLDRQSERARLMEMQIEASMVLSVIERLRNVGFSEDEISLHIQLLQPLYTFHTQMMNQQQQQQSSS</sequence>
<proteinExistence type="predicted"/>
<accession>A0AAD7V0S3</accession>
<dbReference type="EMBL" id="JARTCD010000037">
    <property type="protein sequence ID" value="KAJ8656740.1"/>
    <property type="molecule type" value="Genomic_DNA"/>
</dbReference>
<dbReference type="RefSeq" id="XP_058341653.1">
    <property type="nucleotide sequence ID" value="XM_058487602.1"/>
</dbReference>
<gene>
    <name evidence="1" type="ORF">O0I10_007587</name>
</gene>
<protein>
    <submittedName>
        <fullName evidence="1">Uncharacterized protein</fullName>
    </submittedName>
</protein>
<dbReference type="GeneID" id="83214995"/>
<dbReference type="AlphaFoldDB" id="A0AAD7V0S3"/>
<dbReference type="Proteomes" id="UP001234581">
    <property type="component" value="Unassembled WGS sequence"/>
</dbReference>
<evidence type="ECO:0000313" key="2">
    <source>
        <dbReference type="Proteomes" id="UP001234581"/>
    </source>
</evidence>